<protein>
    <submittedName>
        <fullName evidence="1">Uncharacterized protein</fullName>
    </submittedName>
</protein>
<gene>
    <name evidence="1" type="ORF">H5410_004709</name>
</gene>
<evidence type="ECO:0000313" key="2">
    <source>
        <dbReference type="Proteomes" id="UP000824120"/>
    </source>
</evidence>
<name>A0A9J6A5C0_SOLCO</name>
<evidence type="ECO:0000313" key="1">
    <source>
        <dbReference type="EMBL" id="KAG5619491.1"/>
    </source>
</evidence>
<reference evidence="1 2" key="1">
    <citation type="submission" date="2020-09" db="EMBL/GenBank/DDBJ databases">
        <title>De no assembly of potato wild relative species, Solanum commersonii.</title>
        <authorList>
            <person name="Cho K."/>
        </authorList>
    </citation>
    <scope>NUCLEOTIDE SEQUENCE [LARGE SCALE GENOMIC DNA]</scope>
    <source>
        <strain evidence="1">LZ3.2</strain>
        <tissue evidence="1">Leaf</tissue>
    </source>
</reference>
<proteinExistence type="predicted"/>
<organism evidence="1 2">
    <name type="scientific">Solanum commersonii</name>
    <name type="common">Commerson's wild potato</name>
    <name type="synonym">Commerson's nightshade</name>
    <dbReference type="NCBI Taxonomy" id="4109"/>
    <lineage>
        <taxon>Eukaryota</taxon>
        <taxon>Viridiplantae</taxon>
        <taxon>Streptophyta</taxon>
        <taxon>Embryophyta</taxon>
        <taxon>Tracheophyta</taxon>
        <taxon>Spermatophyta</taxon>
        <taxon>Magnoliopsida</taxon>
        <taxon>eudicotyledons</taxon>
        <taxon>Gunneridae</taxon>
        <taxon>Pentapetalae</taxon>
        <taxon>asterids</taxon>
        <taxon>lamiids</taxon>
        <taxon>Solanales</taxon>
        <taxon>Solanaceae</taxon>
        <taxon>Solanoideae</taxon>
        <taxon>Solaneae</taxon>
        <taxon>Solanum</taxon>
    </lineage>
</organism>
<sequence>MLAVHGRHRLIVVCSPRAMWTCHVRHRLSDVHRLPDAGTHADAANRRGSFAARGSYARRRRPCVSCKAIRQPPTLGRAMCASRGRCGQSMSDVGGPLCTSQWR</sequence>
<dbReference type="AlphaFoldDB" id="A0A9J6A5C0"/>
<comment type="caution">
    <text evidence="1">The sequence shown here is derived from an EMBL/GenBank/DDBJ whole genome shotgun (WGS) entry which is preliminary data.</text>
</comment>
<keyword evidence="2" id="KW-1185">Reference proteome</keyword>
<dbReference type="EMBL" id="JACXVP010000002">
    <property type="protein sequence ID" value="KAG5619491.1"/>
    <property type="molecule type" value="Genomic_DNA"/>
</dbReference>
<dbReference type="Proteomes" id="UP000824120">
    <property type="component" value="Chromosome 2"/>
</dbReference>
<accession>A0A9J6A5C0</accession>